<keyword evidence="2" id="KW-1185">Reference proteome</keyword>
<dbReference type="EMBL" id="BIFS01000002">
    <property type="protein sequence ID" value="GCE24376.1"/>
    <property type="molecule type" value="Genomic_DNA"/>
</dbReference>
<proteinExistence type="predicted"/>
<dbReference type="Proteomes" id="UP000287188">
    <property type="component" value="Unassembled WGS sequence"/>
</dbReference>
<reference evidence="2" key="1">
    <citation type="submission" date="2018-12" db="EMBL/GenBank/DDBJ databases">
        <title>Tengunoibacter tsumagoiensis gen. nov., sp. nov., Dictyobacter kobayashii sp. nov., D. alpinus sp. nov., and D. joshuensis sp. nov. and description of Dictyobacteraceae fam. nov. within the order Ktedonobacterales isolated from Tengu-no-mugimeshi.</title>
        <authorList>
            <person name="Wang C.M."/>
            <person name="Zheng Y."/>
            <person name="Sakai Y."/>
            <person name="Toyoda A."/>
            <person name="Minakuchi Y."/>
            <person name="Abe K."/>
            <person name="Yokota A."/>
            <person name="Yabe S."/>
        </authorList>
    </citation>
    <scope>NUCLEOTIDE SEQUENCE [LARGE SCALE GENOMIC DNA]</scope>
    <source>
        <strain evidence="2">Uno11</strain>
    </source>
</reference>
<evidence type="ECO:0008006" key="3">
    <source>
        <dbReference type="Google" id="ProtNLM"/>
    </source>
</evidence>
<comment type="caution">
    <text evidence="1">The sequence shown here is derived from an EMBL/GenBank/DDBJ whole genome shotgun (WGS) entry which is preliminary data.</text>
</comment>
<dbReference type="AlphaFoldDB" id="A0A402AZ33"/>
<dbReference type="RefSeq" id="WP_126557597.1">
    <property type="nucleotide sequence ID" value="NZ_BIFS01000002.1"/>
</dbReference>
<organism evidence="1 2">
    <name type="scientific">Dictyobacter kobayashii</name>
    <dbReference type="NCBI Taxonomy" id="2014872"/>
    <lineage>
        <taxon>Bacteria</taxon>
        <taxon>Bacillati</taxon>
        <taxon>Chloroflexota</taxon>
        <taxon>Ktedonobacteria</taxon>
        <taxon>Ktedonobacterales</taxon>
        <taxon>Dictyobacteraceae</taxon>
        <taxon>Dictyobacter</taxon>
    </lineage>
</organism>
<protein>
    <recommendedName>
        <fullName evidence="3">Fibronectin type-III domain-containing protein</fullName>
    </recommendedName>
</protein>
<name>A0A402AZ33_9CHLR</name>
<sequence length="131" mass="14023">MVTSSHNEPGAGHNATLAGLRAKIYTTPTVHHNGVEGWTTYWQLSWEPIPAASRYLVYYATAEGVSATPHPTSEPQWRLSIATGIGSCETDRIEQEDYLLAAQLQVIIAAQFADGSLGTPSAPIAVGMILT</sequence>
<gene>
    <name evidence="1" type="ORF">KDK_81760</name>
</gene>
<evidence type="ECO:0000313" key="2">
    <source>
        <dbReference type="Proteomes" id="UP000287188"/>
    </source>
</evidence>
<dbReference type="OrthoDB" id="5194858at2"/>
<accession>A0A402AZ33</accession>
<evidence type="ECO:0000313" key="1">
    <source>
        <dbReference type="EMBL" id="GCE24376.1"/>
    </source>
</evidence>